<evidence type="ECO:0000313" key="2">
    <source>
        <dbReference type="EMBL" id="MFI1965329.1"/>
    </source>
</evidence>
<comment type="caution">
    <text evidence="2">The sequence shown here is derived from an EMBL/GenBank/DDBJ whole genome shotgun (WGS) entry which is preliminary data.</text>
</comment>
<feature type="domain" description="HTH cro/C1-type" evidence="1">
    <location>
        <begin position="18"/>
        <end position="72"/>
    </location>
</feature>
<dbReference type="Pfam" id="PF13560">
    <property type="entry name" value="HTH_31"/>
    <property type="match status" value="1"/>
</dbReference>
<evidence type="ECO:0000259" key="1">
    <source>
        <dbReference type="PROSITE" id="PS50943"/>
    </source>
</evidence>
<evidence type="ECO:0000313" key="3">
    <source>
        <dbReference type="Proteomes" id="UP001611548"/>
    </source>
</evidence>
<sequence length="283" mass="31274">MPPRSSPTPRQQRLGVELRKLRERAGLSAAEAASMLGVDRAKVSSIETGRVGLSAERVRAIACQYDCADQALIDALAAMTGRRTHRWWEEYQGVLPTGFLDLAELEHHAVKLRTSQTATLPGLLQTADHARALFQQAVPELPPHELEHRVSHCMKRQVVLDRDQPLEYTAIIHEAALRMQFGGKAVVRAQLRHIAEMGERDHITVLVLPFEAGAFPGPGQTVLYAFGPVPQLDTVQLDAAHGLAFLDAEAQLGKYRSILDRLESLALEASESRDFIHHVAKTL</sequence>
<dbReference type="Gene3D" id="1.10.260.40">
    <property type="entry name" value="lambda repressor-like DNA-binding domains"/>
    <property type="match status" value="1"/>
</dbReference>
<protein>
    <submittedName>
        <fullName evidence="2">Helix-turn-helix domain-containing protein</fullName>
    </submittedName>
</protein>
<dbReference type="Proteomes" id="UP001611548">
    <property type="component" value="Unassembled WGS sequence"/>
</dbReference>
<dbReference type="InterPro" id="IPR043917">
    <property type="entry name" value="DUF5753"/>
</dbReference>
<dbReference type="SUPFAM" id="SSF47413">
    <property type="entry name" value="lambda repressor-like DNA-binding domains"/>
    <property type="match status" value="1"/>
</dbReference>
<dbReference type="InterPro" id="IPR001387">
    <property type="entry name" value="Cro/C1-type_HTH"/>
</dbReference>
<proteinExistence type="predicted"/>
<dbReference type="RefSeq" id="WP_055473983.1">
    <property type="nucleotide sequence ID" value="NZ_JBIRWE010000005.1"/>
</dbReference>
<dbReference type="PROSITE" id="PS50943">
    <property type="entry name" value="HTH_CROC1"/>
    <property type="match status" value="1"/>
</dbReference>
<keyword evidence="3" id="KW-1185">Reference proteome</keyword>
<gene>
    <name evidence="2" type="ORF">ACH429_14655</name>
</gene>
<dbReference type="InterPro" id="IPR010982">
    <property type="entry name" value="Lambda_DNA-bd_dom_sf"/>
</dbReference>
<organism evidence="2 3">
    <name type="scientific">Streptomyces pathocidini</name>
    <dbReference type="NCBI Taxonomy" id="1650571"/>
    <lineage>
        <taxon>Bacteria</taxon>
        <taxon>Bacillati</taxon>
        <taxon>Actinomycetota</taxon>
        <taxon>Actinomycetes</taxon>
        <taxon>Kitasatosporales</taxon>
        <taxon>Streptomycetaceae</taxon>
        <taxon>Streptomyces</taxon>
    </lineage>
</organism>
<dbReference type="Pfam" id="PF19054">
    <property type="entry name" value="DUF5753"/>
    <property type="match status" value="1"/>
</dbReference>
<dbReference type="EMBL" id="JBIRWE010000005">
    <property type="protein sequence ID" value="MFI1965329.1"/>
    <property type="molecule type" value="Genomic_DNA"/>
</dbReference>
<accession>A0ABW7URT6</accession>
<name>A0ABW7URT6_9ACTN</name>
<reference evidence="2 3" key="1">
    <citation type="submission" date="2024-10" db="EMBL/GenBank/DDBJ databases">
        <title>The Natural Products Discovery Center: Release of the First 8490 Sequenced Strains for Exploring Actinobacteria Biosynthetic Diversity.</title>
        <authorList>
            <person name="Kalkreuter E."/>
            <person name="Kautsar S.A."/>
            <person name="Yang D."/>
            <person name="Bader C.D."/>
            <person name="Teijaro C.N."/>
            <person name="Fluegel L."/>
            <person name="Davis C.M."/>
            <person name="Simpson J.R."/>
            <person name="Lauterbach L."/>
            <person name="Steele A.D."/>
            <person name="Gui C."/>
            <person name="Meng S."/>
            <person name="Li G."/>
            <person name="Viehrig K."/>
            <person name="Ye F."/>
            <person name="Su P."/>
            <person name="Kiefer A.F."/>
            <person name="Nichols A."/>
            <person name="Cepeda A.J."/>
            <person name="Yan W."/>
            <person name="Fan B."/>
            <person name="Jiang Y."/>
            <person name="Adhikari A."/>
            <person name="Zheng C.-J."/>
            <person name="Schuster L."/>
            <person name="Cowan T.M."/>
            <person name="Smanski M.J."/>
            <person name="Chevrette M.G."/>
            <person name="De Carvalho L.P.S."/>
            <person name="Shen B."/>
        </authorList>
    </citation>
    <scope>NUCLEOTIDE SEQUENCE [LARGE SCALE GENOMIC DNA]</scope>
    <source>
        <strain evidence="2 3">NPDC020327</strain>
    </source>
</reference>
<dbReference type="SMART" id="SM00530">
    <property type="entry name" value="HTH_XRE"/>
    <property type="match status" value="1"/>
</dbReference>
<dbReference type="CDD" id="cd00093">
    <property type="entry name" value="HTH_XRE"/>
    <property type="match status" value="1"/>
</dbReference>